<dbReference type="HOGENOM" id="CLU_1772015_0_0_9"/>
<feature type="transmembrane region" description="Helical" evidence="1">
    <location>
        <begin position="32"/>
        <end position="54"/>
    </location>
</feature>
<comment type="caution">
    <text evidence="2">The sequence shown here is derived from an EMBL/GenBank/DDBJ whole genome shotgun (WGS) entry which is preliminary data.</text>
</comment>
<feature type="transmembrane region" description="Helical" evidence="1">
    <location>
        <begin position="116"/>
        <end position="140"/>
    </location>
</feature>
<evidence type="ECO:0000256" key="1">
    <source>
        <dbReference type="SAM" id="Phobius"/>
    </source>
</evidence>
<keyword evidence="1" id="KW-0472">Membrane</keyword>
<dbReference type="AlphaFoldDB" id="U2PHD2"/>
<reference evidence="2 3" key="1">
    <citation type="submission" date="2013-06" db="EMBL/GenBank/DDBJ databases">
        <authorList>
            <person name="Weinstock G."/>
            <person name="Sodergren E."/>
            <person name="Lobos E.A."/>
            <person name="Fulton L."/>
            <person name="Fulton R."/>
            <person name="Courtney L."/>
            <person name="Fronick C."/>
            <person name="O'Laughlin M."/>
            <person name="Godfrey J."/>
            <person name="Wilson R.M."/>
            <person name="Miner T."/>
            <person name="Farmer C."/>
            <person name="Delehaunty K."/>
            <person name="Cordes M."/>
            <person name="Minx P."/>
            <person name="Tomlinson C."/>
            <person name="Chen J."/>
            <person name="Wollam A."/>
            <person name="Pepin K.H."/>
            <person name="Bhonagiri V."/>
            <person name="Zhang X."/>
            <person name="Warren W."/>
            <person name="Mitreva M."/>
            <person name="Mardis E.R."/>
            <person name="Wilson R.K."/>
        </authorList>
    </citation>
    <scope>NUCLEOTIDE SEQUENCE [LARGE SCALE GENOMIC DNA]</scope>
    <source>
        <strain evidence="2 3">ATCC 14869</strain>
    </source>
</reference>
<keyword evidence="1" id="KW-0812">Transmembrane</keyword>
<evidence type="ECO:0000313" key="3">
    <source>
        <dbReference type="Proteomes" id="UP000016644"/>
    </source>
</evidence>
<feature type="transmembrane region" description="Helical" evidence="1">
    <location>
        <begin position="74"/>
        <end position="96"/>
    </location>
</feature>
<dbReference type="Proteomes" id="UP000016644">
    <property type="component" value="Unassembled WGS sequence"/>
</dbReference>
<evidence type="ECO:0000313" key="2">
    <source>
        <dbReference type="EMBL" id="ERK43566.1"/>
    </source>
</evidence>
<gene>
    <name evidence="2" type="ORF">HMPREF0495_01447</name>
</gene>
<dbReference type="EMBL" id="AWVK01000057">
    <property type="protein sequence ID" value="ERK43566.1"/>
    <property type="molecule type" value="Genomic_DNA"/>
</dbReference>
<keyword evidence="1" id="KW-1133">Transmembrane helix</keyword>
<feature type="non-terminal residue" evidence="2">
    <location>
        <position position="147"/>
    </location>
</feature>
<proteinExistence type="predicted"/>
<name>U2PHD2_LEVBR</name>
<sequence>MKMEKQLVTGWAGVVVLLTSLRLVGTNPATYGWFGGLAVLTVVLVAWQITRVLASWRGDNLTVKATWWLVWRHWWRWGLAMAWLTLLTLPFGLWGLSSRLLVRLRLPATLINFVGLHRHVLGGIAIMGYLVLAIAGGYYLPRFLRRI</sequence>
<accession>U2PHD2</accession>
<organism evidence="2 3">
    <name type="scientific">Levilactobacillus brevis ATCC 14869 = DSM 20054</name>
    <dbReference type="NCBI Taxonomy" id="649758"/>
    <lineage>
        <taxon>Bacteria</taxon>
        <taxon>Bacillati</taxon>
        <taxon>Bacillota</taxon>
        <taxon>Bacilli</taxon>
        <taxon>Lactobacillales</taxon>
        <taxon>Lactobacillaceae</taxon>
        <taxon>Levilactobacillus</taxon>
    </lineage>
</organism>
<protein>
    <submittedName>
        <fullName evidence="2">Uncharacterized protein</fullName>
    </submittedName>
</protein>